<dbReference type="Proteomes" id="UP001500729">
    <property type="component" value="Unassembled WGS sequence"/>
</dbReference>
<feature type="region of interest" description="Disordered" evidence="1">
    <location>
        <begin position="44"/>
        <end position="67"/>
    </location>
</feature>
<sequence>MDRAVRHDSRRTLWWNSLVAGPVVVLAALALLFASATAGSAQFMDEGESSGAPPRPSHFVTRPDLTPPVVDVETPANGTAPGYVFLAPYGRGAQGGPLIVDDTGQPVWSQPVGDGVGQFGMDFKAQQYQGKPVLTWWQGRPHPGYGSGEYVITDQSYKQIATVRMGNNLQADLHELVITPRDTALVMAYNTVQLDRPVTEGVIQEIDIATGKVLFEWHSLDHVGLDESTVPVPEGKPHDYVHLNSIQETAEGDLLVSARHTNALYLVDRETGAVQWRLGGKRSDFQVAPEAAFAWQHDARWQPDGTVTLFDNASDRPGPVSRALALGVDQQARKVSLVKAFPHPKATTSVSQSSHQVLPGGNHFVGWGSQSNFTEFDAEGNVVMHGEFGDGMPSYRAFRLPWVGTPSEPPVAALQPGADGAPTVYASWNGATEVRGWRVLAGPAADQLRPVADVPRSGFETAAALPAPEAFAAVEALDAGGNVIGRSAPVQAPAAVPAFAG</sequence>
<dbReference type="PANTHER" id="PTHR35340:SF6">
    <property type="entry name" value="ASST-DOMAIN-CONTAINING PROTEIN"/>
    <property type="match status" value="1"/>
</dbReference>
<proteinExistence type="predicted"/>
<dbReference type="InterPro" id="IPR039535">
    <property type="entry name" value="ASST-like"/>
</dbReference>
<reference evidence="2 3" key="1">
    <citation type="journal article" date="2019" name="Int. J. Syst. Evol. Microbiol.">
        <title>The Global Catalogue of Microorganisms (GCM) 10K type strain sequencing project: providing services to taxonomists for standard genome sequencing and annotation.</title>
        <authorList>
            <consortium name="The Broad Institute Genomics Platform"/>
            <consortium name="The Broad Institute Genome Sequencing Center for Infectious Disease"/>
            <person name="Wu L."/>
            <person name="Ma J."/>
        </authorList>
    </citation>
    <scope>NUCLEOTIDE SEQUENCE [LARGE SCALE GENOMIC DNA]</scope>
    <source>
        <strain evidence="2 3">JCM 10303</strain>
    </source>
</reference>
<dbReference type="InterPro" id="IPR011047">
    <property type="entry name" value="Quinoprotein_ADH-like_sf"/>
</dbReference>
<organism evidence="2 3">
    <name type="scientific">Saccharopolyspora erythraea</name>
    <name type="common">Streptomyces erythraeus</name>
    <dbReference type="NCBI Taxonomy" id="1836"/>
    <lineage>
        <taxon>Bacteria</taxon>
        <taxon>Bacillati</taxon>
        <taxon>Actinomycetota</taxon>
        <taxon>Actinomycetes</taxon>
        <taxon>Pseudonocardiales</taxon>
        <taxon>Pseudonocardiaceae</taxon>
        <taxon>Saccharopolyspora</taxon>
    </lineage>
</organism>
<dbReference type="InterPro" id="IPR053143">
    <property type="entry name" value="Arylsulfate_ST"/>
</dbReference>
<dbReference type="EMBL" id="BAAAGS010000029">
    <property type="protein sequence ID" value="GAA0538539.1"/>
    <property type="molecule type" value="Genomic_DNA"/>
</dbReference>
<protein>
    <recommendedName>
        <fullName evidence="4">Arylsulfotransferase ASST</fullName>
    </recommendedName>
</protein>
<keyword evidence="3" id="KW-1185">Reference proteome</keyword>
<dbReference type="PANTHER" id="PTHR35340">
    <property type="entry name" value="PQQ ENZYME REPEAT PROTEIN-RELATED"/>
    <property type="match status" value="1"/>
</dbReference>
<name>A0ABN1DAF5_SACER</name>
<comment type="caution">
    <text evidence="2">The sequence shown here is derived from an EMBL/GenBank/DDBJ whole genome shotgun (WGS) entry which is preliminary data.</text>
</comment>
<gene>
    <name evidence="2" type="ORF">GCM10009533_42160</name>
</gene>
<dbReference type="Pfam" id="PF14269">
    <property type="entry name" value="Arylsulfotran_2"/>
    <property type="match status" value="1"/>
</dbReference>
<evidence type="ECO:0000256" key="1">
    <source>
        <dbReference type="SAM" id="MobiDB-lite"/>
    </source>
</evidence>
<accession>A0ABN1DAF5</accession>
<evidence type="ECO:0000313" key="3">
    <source>
        <dbReference type="Proteomes" id="UP001500729"/>
    </source>
</evidence>
<evidence type="ECO:0000313" key="2">
    <source>
        <dbReference type="EMBL" id="GAA0538539.1"/>
    </source>
</evidence>
<evidence type="ECO:0008006" key="4">
    <source>
        <dbReference type="Google" id="ProtNLM"/>
    </source>
</evidence>
<dbReference type="SUPFAM" id="SSF50998">
    <property type="entry name" value="Quinoprotein alcohol dehydrogenase-like"/>
    <property type="match status" value="1"/>
</dbReference>